<reference evidence="1 2" key="1">
    <citation type="journal article" date="2010" name="Nature">
        <title>Genome sequence of the palaeopolyploid soybean.</title>
        <authorList>
            <person name="Schmutz J."/>
            <person name="Cannon S.B."/>
            <person name="Schlueter J."/>
            <person name="Ma J."/>
            <person name="Mitros T."/>
            <person name="Nelson W."/>
            <person name="Hyten D.L."/>
            <person name="Song Q."/>
            <person name="Thelen J.J."/>
            <person name="Cheng J."/>
            <person name="Xu D."/>
            <person name="Hellsten U."/>
            <person name="May G.D."/>
            <person name="Yu Y."/>
            <person name="Sakurai T."/>
            <person name="Umezawa T."/>
            <person name="Bhattacharyya M.K."/>
            <person name="Sandhu D."/>
            <person name="Valliyodan B."/>
            <person name="Lindquist E."/>
            <person name="Peto M."/>
            <person name="Grant D."/>
            <person name="Shu S."/>
            <person name="Goodstein D."/>
            <person name="Barry K."/>
            <person name="Futrell-Griggs M."/>
            <person name="Abernathy B."/>
            <person name="Du J."/>
            <person name="Tian Z."/>
            <person name="Zhu L."/>
            <person name="Gill N."/>
            <person name="Joshi T."/>
            <person name="Libault M."/>
            <person name="Sethuraman A."/>
            <person name="Zhang X.-C."/>
            <person name="Shinozaki K."/>
            <person name="Nguyen H.T."/>
            <person name="Wing R.A."/>
            <person name="Cregan P."/>
            <person name="Specht J."/>
            <person name="Grimwood J."/>
            <person name="Rokhsar D."/>
            <person name="Stacey G."/>
            <person name="Shoemaker R.C."/>
            <person name="Jackson S.A."/>
        </authorList>
    </citation>
    <scope>NUCLEOTIDE SEQUENCE [LARGE SCALE GENOMIC DNA]</scope>
    <source>
        <strain evidence="2">cv. Williams 82</strain>
        <tissue evidence="1">Callus</tissue>
    </source>
</reference>
<gene>
    <name evidence="1" type="ORF">GLYMA_09G269700</name>
</gene>
<dbReference type="AlphaFoldDB" id="A0A0R0IDX3"/>
<accession>A0A0R0IDX3</accession>
<reference evidence="1" key="3">
    <citation type="submission" date="2018-07" db="EMBL/GenBank/DDBJ databases">
        <title>WGS assembly of Glycine max.</title>
        <authorList>
            <person name="Schmutz J."/>
            <person name="Cannon S."/>
            <person name="Schlueter J."/>
            <person name="Ma J."/>
            <person name="Mitros T."/>
            <person name="Nelson W."/>
            <person name="Hyten D."/>
            <person name="Song Q."/>
            <person name="Thelen J."/>
            <person name="Cheng J."/>
            <person name="Xu D."/>
            <person name="Hellsten U."/>
            <person name="May G."/>
            <person name="Yu Y."/>
            <person name="Sakurai T."/>
            <person name="Umezawa T."/>
            <person name="Bhattacharyya M."/>
            <person name="Sandhu D."/>
            <person name="Valliyodan B."/>
            <person name="Lindquist E."/>
            <person name="Peto M."/>
            <person name="Grant D."/>
            <person name="Shu S."/>
            <person name="Goodstein D."/>
            <person name="Barry K."/>
            <person name="Futrell-Griggs M."/>
            <person name="Abernathy B."/>
            <person name="Du J."/>
            <person name="Tian Z."/>
            <person name="Zhu L."/>
            <person name="Gill N."/>
            <person name="Joshi T."/>
            <person name="Libault M."/>
            <person name="Sethuraman A."/>
            <person name="Zhang X."/>
            <person name="Shinozaki K."/>
            <person name="Nguyen H."/>
            <person name="Wing R."/>
            <person name="Cregan P."/>
            <person name="Specht J."/>
            <person name="Grimwood J."/>
            <person name="Rokhsar D."/>
            <person name="Stacey G."/>
            <person name="Shoemaker R."/>
            <person name="Jackson S."/>
        </authorList>
    </citation>
    <scope>NUCLEOTIDE SEQUENCE</scope>
    <source>
        <tissue evidence="1">Callus</tissue>
    </source>
</reference>
<evidence type="ECO:0000313" key="2">
    <source>
        <dbReference type="EnsemblPlants" id="KRH40608"/>
    </source>
</evidence>
<evidence type="ECO:0000313" key="1">
    <source>
        <dbReference type="EMBL" id="KRH40608.1"/>
    </source>
</evidence>
<reference evidence="2" key="2">
    <citation type="submission" date="2018-02" db="UniProtKB">
        <authorList>
            <consortium name="EnsemblPlants"/>
        </authorList>
    </citation>
    <scope>IDENTIFICATION</scope>
    <source>
        <strain evidence="2">Williams 82</strain>
    </source>
</reference>
<dbReference type="EnsemblPlants" id="KRH40608">
    <property type="protein sequence ID" value="KRH40608"/>
    <property type="gene ID" value="GLYMA_09G269700"/>
</dbReference>
<organism evidence="1">
    <name type="scientific">Glycine max</name>
    <name type="common">Soybean</name>
    <name type="synonym">Glycine hispida</name>
    <dbReference type="NCBI Taxonomy" id="3847"/>
    <lineage>
        <taxon>Eukaryota</taxon>
        <taxon>Viridiplantae</taxon>
        <taxon>Streptophyta</taxon>
        <taxon>Embryophyta</taxon>
        <taxon>Tracheophyta</taxon>
        <taxon>Spermatophyta</taxon>
        <taxon>Magnoliopsida</taxon>
        <taxon>eudicotyledons</taxon>
        <taxon>Gunneridae</taxon>
        <taxon>Pentapetalae</taxon>
        <taxon>rosids</taxon>
        <taxon>fabids</taxon>
        <taxon>Fabales</taxon>
        <taxon>Fabaceae</taxon>
        <taxon>Papilionoideae</taxon>
        <taxon>50 kb inversion clade</taxon>
        <taxon>NPAAA clade</taxon>
        <taxon>indigoferoid/millettioid clade</taxon>
        <taxon>Phaseoleae</taxon>
        <taxon>Glycine</taxon>
        <taxon>Glycine subgen. Soja</taxon>
    </lineage>
</organism>
<protein>
    <submittedName>
        <fullName evidence="1 2">Uncharacterized protein</fullName>
    </submittedName>
</protein>
<dbReference type="EMBL" id="CM000842">
    <property type="protein sequence ID" value="KRH40608.1"/>
    <property type="molecule type" value="Genomic_DNA"/>
</dbReference>
<proteinExistence type="predicted"/>
<evidence type="ECO:0000313" key="3">
    <source>
        <dbReference type="Proteomes" id="UP000008827"/>
    </source>
</evidence>
<name>A0A0R0IDX3_SOYBN</name>
<dbReference type="Gramene" id="KRH40608">
    <property type="protein sequence ID" value="KRH40608"/>
    <property type="gene ID" value="GLYMA_09G269700"/>
</dbReference>
<dbReference type="Proteomes" id="UP000008827">
    <property type="component" value="Chromosome 9"/>
</dbReference>
<sequence length="80" mass="9238">MIFTICKYGIKLRNSIKTTVKDIHNGFAVRFEFNDSISEVQLRNPFESLEKSPCFCLPRVWSPICCYCLGMNILVTRGMI</sequence>
<keyword evidence="3" id="KW-1185">Reference proteome</keyword>
<dbReference type="InParanoid" id="A0A0R0IDX3"/>